<evidence type="ECO:0000256" key="6">
    <source>
        <dbReference type="SAM" id="Phobius"/>
    </source>
</evidence>
<dbReference type="EMBL" id="CM016553">
    <property type="protein sequence ID" value="TKW31818.1"/>
    <property type="molecule type" value="Genomic_DNA"/>
</dbReference>
<dbReference type="Gene3D" id="2.40.480.10">
    <property type="entry name" value="Allene oxide cyclase-like"/>
    <property type="match status" value="1"/>
</dbReference>
<dbReference type="Gramene" id="TKW31818">
    <property type="protein sequence ID" value="TKW31818"/>
    <property type="gene ID" value="SEVIR_2G130600v2"/>
</dbReference>
<evidence type="ECO:0000256" key="1">
    <source>
        <dbReference type="ARBA" id="ARBA00010746"/>
    </source>
</evidence>
<dbReference type="GO" id="GO:0009699">
    <property type="term" value="P:phenylpropanoid biosynthetic process"/>
    <property type="evidence" value="ECO:0007669"/>
    <property type="project" value="UniProtKB-ARBA"/>
</dbReference>
<sequence length="313" mass="34033">MAASPKLPSNFQIKSFDPSTTIMKKNELKISNLYLHHAYREPSPTHLTLLSPKGQSGFGATVSNNWAIHDGPDLSKDAIVARSQGLHMQSGNWHNSFTIAFEIDGLKDSTLQVMGLGVDKGTDQWSIVGGTGQFTFAQGFINKKLHKVVDTGNIIELDIYAIFQTKYTHTYTRDGPKGGDAGQAREPKYESHRLETIKIDHGDLIYSIEYSHIDQYGTKHTEGRGTEGSETGIIELGPTEFVHEVSGTLGKCNNIYTVLSSLTIVTNLRTLGPYGKETSESPFSLPEKKGGSVVGFFASTGVAVGALGVIVRQ</sequence>
<feature type="domain" description="Jacalin-type lectin" evidence="7">
    <location>
        <begin position="171"/>
        <end position="313"/>
    </location>
</feature>
<comment type="subcellular location">
    <subcellularLocation>
        <location evidence="5">Secreted</location>
        <location evidence="5">Extracellular space</location>
        <location evidence="5">Apoplast</location>
    </subcellularLocation>
</comment>
<evidence type="ECO:0000259" key="7">
    <source>
        <dbReference type="PROSITE" id="PS51752"/>
    </source>
</evidence>
<dbReference type="InterPro" id="IPR044859">
    <property type="entry name" value="Allene_oxi_cyc_Dirigent"/>
</dbReference>
<evidence type="ECO:0000256" key="5">
    <source>
        <dbReference type="RuleBase" id="RU363099"/>
    </source>
</evidence>
<feature type="transmembrane region" description="Helical" evidence="6">
    <location>
        <begin position="293"/>
        <end position="311"/>
    </location>
</feature>
<dbReference type="InterPro" id="IPR004265">
    <property type="entry name" value="Dirigent"/>
</dbReference>
<keyword evidence="9" id="KW-1185">Reference proteome</keyword>
<organism evidence="8 9">
    <name type="scientific">Setaria viridis</name>
    <name type="common">Green bristlegrass</name>
    <name type="synonym">Setaria italica subsp. viridis</name>
    <dbReference type="NCBI Taxonomy" id="4556"/>
    <lineage>
        <taxon>Eukaryota</taxon>
        <taxon>Viridiplantae</taxon>
        <taxon>Streptophyta</taxon>
        <taxon>Embryophyta</taxon>
        <taxon>Tracheophyta</taxon>
        <taxon>Spermatophyta</taxon>
        <taxon>Magnoliopsida</taxon>
        <taxon>Liliopsida</taxon>
        <taxon>Poales</taxon>
        <taxon>Poaceae</taxon>
        <taxon>PACMAD clade</taxon>
        <taxon>Panicoideae</taxon>
        <taxon>Panicodae</taxon>
        <taxon>Paniceae</taxon>
        <taxon>Cenchrinae</taxon>
        <taxon>Setaria</taxon>
    </lineage>
</organism>
<dbReference type="GO" id="GO:0048046">
    <property type="term" value="C:apoplast"/>
    <property type="evidence" value="ECO:0007669"/>
    <property type="project" value="UniProtKB-SubCell"/>
</dbReference>
<evidence type="ECO:0000313" key="8">
    <source>
        <dbReference type="EMBL" id="TKW31818.1"/>
    </source>
</evidence>
<comment type="subunit">
    <text evidence="2 5">Homodimer.</text>
</comment>
<dbReference type="SUPFAM" id="SSF51101">
    <property type="entry name" value="Mannose-binding lectins"/>
    <property type="match status" value="1"/>
</dbReference>
<keyword evidence="5" id="KW-0052">Apoplast</keyword>
<dbReference type="InterPro" id="IPR001229">
    <property type="entry name" value="Jacalin-like_lectin_dom"/>
</dbReference>
<dbReference type="InterPro" id="IPR036404">
    <property type="entry name" value="Jacalin-like_lectin_dom_sf"/>
</dbReference>
<dbReference type="GO" id="GO:0030246">
    <property type="term" value="F:carbohydrate binding"/>
    <property type="evidence" value="ECO:0007669"/>
    <property type="project" value="UniProtKB-KW"/>
</dbReference>
<evidence type="ECO:0000256" key="2">
    <source>
        <dbReference type="ARBA" id="ARBA00011738"/>
    </source>
</evidence>
<keyword evidence="3 5" id="KW-0964">Secreted</keyword>
<dbReference type="SMART" id="SM00915">
    <property type="entry name" value="Jacalin"/>
    <property type="match status" value="1"/>
</dbReference>
<protein>
    <recommendedName>
        <fullName evidence="5">Dirigent protein</fullName>
    </recommendedName>
</protein>
<proteinExistence type="inferred from homology"/>
<dbReference type="AlphaFoldDB" id="A0A4U6VPX3"/>
<dbReference type="PANTHER" id="PTHR46506">
    <property type="entry name" value="OS05G0143600 PROTEIN"/>
    <property type="match status" value="1"/>
</dbReference>
<dbReference type="Pfam" id="PF03018">
    <property type="entry name" value="Dirigent"/>
    <property type="match status" value="1"/>
</dbReference>
<keyword evidence="6" id="KW-1133">Transmembrane helix</keyword>
<dbReference type="PROSITE" id="PS51752">
    <property type="entry name" value="JACALIN_LECTIN"/>
    <property type="match status" value="1"/>
</dbReference>
<comment type="function">
    <text evidence="5">Dirigent proteins impart stereoselectivity on the phenoxy radical-coupling reaction, yielding optically active lignans from two molecules of coniferyl alcohol in the biosynthesis of lignans, flavonolignans, and alkaloids and thus plays a central role in plant secondary metabolism.</text>
</comment>
<dbReference type="Pfam" id="PF01419">
    <property type="entry name" value="Jacalin"/>
    <property type="match status" value="1"/>
</dbReference>
<evidence type="ECO:0000313" key="9">
    <source>
        <dbReference type="Proteomes" id="UP000298652"/>
    </source>
</evidence>
<dbReference type="Proteomes" id="UP000298652">
    <property type="component" value="Chromosome 2"/>
</dbReference>
<dbReference type="Gene3D" id="2.100.10.30">
    <property type="entry name" value="Jacalin-like lectin domain"/>
    <property type="match status" value="1"/>
</dbReference>
<keyword evidence="6" id="KW-0812">Transmembrane</keyword>
<keyword evidence="4" id="KW-0430">Lectin</keyword>
<reference evidence="8" key="1">
    <citation type="submission" date="2019-03" db="EMBL/GenBank/DDBJ databases">
        <title>WGS assembly of Setaria viridis.</title>
        <authorList>
            <person name="Huang P."/>
            <person name="Jenkins J."/>
            <person name="Grimwood J."/>
            <person name="Barry K."/>
            <person name="Healey A."/>
            <person name="Mamidi S."/>
            <person name="Sreedasyam A."/>
            <person name="Shu S."/>
            <person name="Feldman M."/>
            <person name="Wu J."/>
            <person name="Yu Y."/>
            <person name="Chen C."/>
            <person name="Johnson J."/>
            <person name="Rokhsar D."/>
            <person name="Baxter I."/>
            <person name="Schmutz J."/>
            <person name="Brutnell T."/>
            <person name="Kellogg E."/>
        </authorList>
    </citation>
    <scope>NUCLEOTIDE SEQUENCE [LARGE SCALE GENOMIC DNA]</scope>
</reference>
<evidence type="ECO:0000256" key="3">
    <source>
        <dbReference type="ARBA" id="ARBA00022525"/>
    </source>
</evidence>
<comment type="similarity">
    <text evidence="1 5">Belongs to the plant dirigent protein family.</text>
</comment>
<accession>A0A4U6VPX3</accession>
<name>A0A4U6VPX3_SETVI</name>
<evidence type="ECO:0000256" key="4">
    <source>
        <dbReference type="ARBA" id="ARBA00022734"/>
    </source>
</evidence>
<gene>
    <name evidence="8" type="ORF">SEVIR_2G130600v2</name>
</gene>
<keyword evidence="6" id="KW-0472">Membrane</keyword>